<feature type="compositionally biased region" description="Polar residues" evidence="1">
    <location>
        <begin position="1"/>
        <end position="16"/>
    </location>
</feature>
<dbReference type="Proteomes" id="UP000827284">
    <property type="component" value="Unassembled WGS sequence"/>
</dbReference>
<feature type="compositionally biased region" description="Low complexity" evidence="1">
    <location>
        <begin position="60"/>
        <end position="71"/>
    </location>
</feature>
<feature type="region of interest" description="Disordered" evidence="1">
    <location>
        <begin position="177"/>
        <end position="204"/>
    </location>
</feature>
<comment type="caution">
    <text evidence="3">The sequence shown here is derived from an EMBL/GenBank/DDBJ whole genome shotgun (WGS) entry which is preliminary data.</text>
</comment>
<feature type="compositionally biased region" description="Polar residues" evidence="1">
    <location>
        <begin position="48"/>
        <end position="59"/>
    </location>
</feature>
<feature type="transmembrane region" description="Helical" evidence="2">
    <location>
        <begin position="345"/>
        <end position="364"/>
    </location>
</feature>
<evidence type="ECO:0000256" key="1">
    <source>
        <dbReference type="SAM" id="MobiDB-lite"/>
    </source>
</evidence>
<accession>A0A9P3HFI7</accession>
<dbReference type="AlphaFoldDB" id="A0A9P3HFI7"/>
<feature type="transmembrane region" description="Helical" evidence="2">
    <location>
        <begin position="217"/>
        <end position="238"/>
    </location>
</feature>
<evidence type="ECO:0000313" key="4">
    <source>
        <dbReference type="Proteomes" id="UP000827284"/>
    </source>
</evidence>
<feature type="region of interest" description="Disordered" evidence="1">
    <location>
        <begin position="1"/>
        <end position="78"/>
    </location>
</feature>
<keyword evidence="2" id="KW-0812">Transmembrane</keyword>
<dbReference type="OrthoDB" id="2377933at2759"/>
<feature type="compositionally biased region" description="Polar residues" evidence="1">
    <location>
        <begin position="24"/>
        <end position="34"/>
    </location>
</feature>
<dbReference type="EMBL" id="BQFW01000011">
    <property type="protein sequence ID" value="GJJ75635.1"/>
    <property type="molecule type" value="Genomic_DNA"/>
</dbReference>
<organism evidence="3 4">
    <name type="scientific">Entomortierella parvispora</name>
    <dbReference type="NCBI Taxonomy" id="205924"/>
    <lineage>
        <taxon>Eukaryota</taxon>
        <taxon>Fungi</taxon>
        <taxon>Fungi incertae sedis</taxon>
        <taxon>Mucoromycota</taxon>
        <taxon>Mortierellomycotina</taxon>
        <taxon>Mortierellomycetes</taxon>
        <taxon>Mortierellales</taxon>
        <taxon>Mortierellaceae</taxon>
        <taxon>Entomortierella</taxon>
    </lineage>
</organism>
<reference evidence="3" key="2">
    <citation type="journal article" date="2022" name="Microbiol. Resour. Announc.">
        <title>Whole-Genome Sequence of Entomortierella parvispora E1425, a Mucoromycotan Fungus Associated with Burkholderiaceae-Related Endosymbiotic Bacteria.</title>
        <authorList>
            <person name="Herlambang A."/>
            <person name="Guo Y."/>
            <person name="Takashima Y."/>
            <person name="Narisawa K."/>
            <person name="Ohta H."/>
            <person name="Nishizawa T."/>
        </authorList>
    </citation>
    <scope>NUCLEOTIDE SEQUENCE</scope>
    <source>
        <strain evidence="3">E1425</strain>
    </source>
</reference>
<keyword evidence="4" id="KW-1185">Reference proteome</keyword>
<protein>
    <submittedName>
        <fullName evidence="3">Uncharacterized protein</fullName>
    </submittedName>
</protein>
<evidence type="ECO:0000256" key="2">
    <source>
        <dbReference type="SAM" id="Phobius"/>
    </source>
</evidence>
<keyword evidence="2" id="KW-0472">Membrane</keyword>
<reference evidence="3" key="1">
    <citation type="submission" date="2021-11" db="EMBL/GenBank/DDBJ databases">
        <authorList>
            <person name="Herlambang A."/>
            <person name="Guo Y."/>
            <person name="Takashima Y."/>
            <person name="Nishizawa T."/>
        </authorList>
    </citation>
    <scope>NUCLEOTIDE SEQUENCE</scope>
    <source>
        <strain evidence="3">E1425</strain>
    </source>
</reference>
<name>A0A9P3HFI7_9FUNG</name>
<proteinExistence type="predicted"/>
<feature type="transmembrane region" description="Helical" evidence="2">
    <location>
        <begin position="404"/>
        <end position="426"/>
    </location>
</feature>
<sequence>MDNSNTYSHGGHQQTAEYYPTGYDGTTQYGNASVGQPLGQEDLAVPQDFSSSTPLRLQESSQPLSGVSSGSYFGHGDQNDVEDYEDSLDYAPPAKALALQTLTTLSTIVFTVLPVVIKAGADATWGHWYSWRDGCRLIEPFCSGLLHTWFFYSSDLMSRYPSETEILAQRRQQRRAARGLQGGAGQSPKYANGNGPSPAFAPSPSRSPLFKSTLSTVFTFFLILYVTGAGIHTAAAFFKNIIVLFLEEHSQGIGLSTHPLTNGDGTLSLALATQLKEGYLLIQDTFEHTVSHYMYAFGALGMSWCEIIAYSGQVLPKGVNLARVGHGKSNGPFSASGKAQSSKRLVVLWAVAGLLYGGIVAGVACQYPKGLYVGPVYVVLLFLAVSASILASRKGGYFSLGRHYILQTYLIGMVVAAVAIVAYMAIHHFDMLTSNDKSHLDSINRP</sequence>
<evidence type="ECO:0000313" key="3">
    <source>
        <dbReference type="EMBL" id="GJJ75635.1"/>
    </source>
</evidence>
<gene>
    <name evidence="3" type="ORF">EMPS_07993</name>
</gene>
<keyword evidence="2" id="KW-1133">Transmembrane helix</keyword>
<feature type="transmembrane region" description="Helical" evidence="2">
    <location>
        <begin position="370"/>
        <end position="392"/>
    </location>
</feature>